<organism evidence="5 6">
    <name type="scientific">Acer saccharum</name>
    <name type="common">Sugar maple</name>
    <dbReference type="NCBI Taxonomy" id="4024"/>
    <lineage>
        <taxon>Eukaryota</taxon>
        <taxon>Viridiplantae</taxon>
        <taxon>Streptophyta</taxon>
        <taxon>Embryophyta</taxon>
        <taxon>Tracheophyta</taxon>
        <taxon>Spermatophyta</taxon>
        <taxon>Magnoliopsida</taxon>
        <taxon>eudicotyledons</taxon>
        <taxon>Gunneridae</taxon>
        <taxon>Pentapetalae</taxon>
        <taxon>rosids</taxon>
        <taxon>malvids</taxon>
        <taxon>Sapindales</taxon>
        <taxon>Sapindaceae</taxon>
        <taxon>Hippocastanoideae</taxon>
        <taxon>Acereae</taxon>
        <taxon>Acer</taxon>
    </lineage>
</organism>
<comment type="caution">
    <text evidence="5">The sequence shown here is derived from an EMBL/GenBank/DDBJ whole genome shotgun (WGS) entry which is preliminary data.</text>
</comment>
<evidence type="ECO:0000259" key="4">
    <source>
        <dbReference type="Pfam" id="PF23598"/>
    </source>
</evidence>
<sequence>MKPSPELQQGLSTLQWGNCLWDRFHISILGKNSGVSRELWLFKDVQHVLTNNTGTDEVICIMLNKPKERIFQLNGKSFSSMSNLMLLKLSNVDVSEGQIYFPNNLRFLKWHGFPLKTLPSNFLARNLFELNLCGSQINYLWKGMKDFPKLKTIKLSYSHNLIETPDFTMVPNLEMLDLKGCTRLRKVHESIGVLNSLSVLNLEGCNSLQSFLSNVFSGLKSLKILNLQGCSKLDKFPENLEELEHLEELDVGGTAITQVPFSIARLTNLQKLSFQKYNCGRLRSLPELPSNILSVEAEGCHSLEDISLGGCTSPTIGLHLINCPKLIQNQGHREINLAVMLLKQRLQQWESRVSQGCFICIPGNEIPEWFSCRSDEDSVKIGLPPNWLNDEFMGIAMCGVFTLDNEDLGSMNEYAQCSMDIIGNSYQFYSGPRRNTTFASDHLWLVYASREQFEHQRSLTLESARLPSHLRPREYDSTNSVLVSTSTCIHARFDIAGSQFGYCKSKAVIKSTGIRLIYKRDIECSEDDLPATDAPILHQHHNCSTFYVGNTKVNNMDPISSWFEE</sequence>
<protein>
    <submittedName>
        <fullName evidence="5">Uncharacterized protein</fullName>
    </submittedName>
</protein>
<feature type="domain" description="Disease resistance R13L4/SHOC-2-like LRR" evidence="4">
    <location>
        <begin position="195"/>
        <end position="293"/>
    </location>
</feature>
<dbReference type="Gene3D" id="3.80.10.10">
    <property type="entry name" value="Ribonuclease Inhibitor"/>
    <property type="match status" value="2"/>
</dbReference>
<dbReference type="SUPFAM" id="SSF52058">
    <property type="entry name" value="L domain-like"/>
    <property type="match status" value="1"/>
</dbReference>
<keyword evidence="2" id="KW-0677">Repeat</keyword>
<gene>
    <name evidence="5" type="ORF">LWI29_027769</name>
</gene>
<dbReference type="InterPro" id="IPR032675">
    <property type="entry name" value="LRR_dom_sf"/>
</dbReference>
<evidence type="ECO:0000256" key="1">
    <source>
        <dbReference type="ARBA" id="ARBA00022614"/>
    </source>
</evidence>
<dbReference type="InterPro" id="IPR055414">
    <property type="entry name" value="LRR_R13L4/SHOC2-like"/>
</dbReference>
<dbReference type="PANTHER" id="PTHR11017:SF527">
    <property type="entry name" value="TMV RESISTANCE PROTEIN N-LIKE"/>
    <property type="match status" value="1"/>
</dbReference>
<dbReference type="Proteomes" id="UP001168877">
    <property type="component" value="Unassembled WGS sequence"/>
</dbReference>
<evidence type="ECO:0000313" key="5">
    <source>
        <dbReference type="EMBL" id="KAK0593686.1"/>
    </source>
</evidence>
<evidence type="ECO:0000256" key="2">
    <source>
        <dbReference type="ARBA" id="ARBA00022737"/>
    </source>
</evidence>
<reference evidence="5" key="2">
    <citation type="submission" date="2023-06" db="EMBL/GenBank/DDBJ databases">
        <authorList>
            <person name="Swenson N.G."/>
            <person name="Wegrzyn J.L."/>
            <person name="Mcevoy S.L."/>
        </authorList>
    </citation>
    <scope>NUCLEOTIDE SEQUENCE</scope>
    <source>
        <strain evidence="5">NS2018</strain>
        <tissue evidence="5">Leaf</tissue>
    </source>
</reference>
<dbReference type="AlphaFoldDB" id="A0AA39S9P4"/>
<feature type="domain" description="C-JID" evidence="3">
    <location>
        <begin position="361"/>
        <end position="523"/>
    </location>
</feature>
<evidence type="ECO:0000313" key="6">
    <source>
        <dbReference type="Proteomes" id="UP001168877"/>
    </source>
</evidence>
<dbReference type="InterPro" id="IPR044974">
    <property type="entry name" value="Disease_R_plants"/>
</dbReference>
<dbReference type="PANTHER" id="PTHR11017">
    <property type="entry name" value="LEUCINE-RICH REPEAT-CONTAINING PROTEIN"/>
    <property type="match status" value="1"/>
</dbReference>
<reference evidence="5" key="1">
    <citation type="journal article" date="2022" name="Plant J.">
        <title>Strategies of tolerance reflected in two North American maple genomes.</title>
        <authorList>
            <person name="McEvoy S.L."/>
            <person name="Sezen U.U."/>
            <person name="Trouern-Trend A."/>
            <person name="McMahon S.M."/>
            <person name="Schaberg P.G."/>
            <person name="Yang J."/>
            <person name="Wegrzyn J.L."/>
            <person name="Swenson N.G."/>
        </authorList>
    </citation>
    <scope>NUCLEOTIDE SEQUENCE</scope>
    <source>
        <strain evidence="5">NS2018</strain>
    </source>
</reference>
<keyword evidence="6" id="KW-1185">Reference proteome</keyword>
<dbReference type="Pfam" id="PF23598">
    <property type="entry name" value="LRR_14"/>
    <property type="match status" value="1"/>
</dbReference>
<proteinExistence type="predicted"/>
<evidence type="ECO:0000259" key="3">
    <source>
        <dbReference type="Pfam" id="PF20160"/>
    </source>
</evidence>
<dbReference type="EMBL" id="JAUESC010000369">
    <property type="protein sequence ID" value="KAK0593686.1"/>
    <property type="molecule type" value="Genomic_DNA"/>
</dbReference>
<dbReference type="GO" id="GO:0006952">
    <property type="term" value="P:defense response"/>
    <property type="evidence" value="ECO:0007669"/>
    <property type="project" value="InterPro"/>
</dbReference>
<dbReference type="Pfam" id="PF20160">
    <property type="entry name" value="C-JID"/>
    <property type="match status" value="1"/>
</dbReference>
<dbReference type="InterPro" id="IPR045344">
    <property type="entry name" value="C-JID"/>
</dbReference>
<keyword evidence="1" id="KW-0433">Leucine-rich repeat</keyword>
<name>A0AA39S9P4_ACESA</name>
<accession>A0AA39S9P4</accession>